<dbReference type="Gene3D" id="1.10.287.410">
    <property type="match status" value="1"/>
</dbReference>
<dbReference type="InterPro" id="IPR029058">
    <property type="entry name" value="AB_hydrolase_fold"/>
</dbReference>
<gene>
    <name evidence="7" type="primary">CPS1_0</name>
    <name evidence="7" type="ORF">LSUB1_G002950</name>
</gene>
<dbReference type="Gene3D" id="3.40.50.1820">
    <property type="entry name" value="alpha/beta hydrolase"/>
    <property type="match status" value="1"/>
</dbReference>
<evidence type="ECO:0000256" key="5">
    <source>
        <dbReference type="ARBA" id="ARBA00023180"/>
    </source>
</evidence>
<sequence>MLVQFPSFLAVSVLASLATHVLGLNILQGSEFAGKRSVEERDGVVHTIFEHNATGATIDYVKNSGICETTPGVNQYSGYFSVGKNMSMWFWFFEARHDSESAPLALWLNGGPGCSSMIGLFQARLNQFISRIRKLTFLGKRWNEYANMLYVDEPIGTGFSYGNDTVFGTVSAAPFVWKLLQAFFAHFKQYESRDFEFAYYFEQQNAAIHNKSLHAEEIDLVALGINNGWYDAIIQEREYISFSVNNTYYPLINSSIADAYMANYTATCLPALLTCNSTTEETPQCFNAHEACNAVDGAFGAYYPEIDPYDIRQPISAPFPPETYVNYLADPAVMKAIGAKSNYSDCSDAAGIPFSQFGDGSRSFLPTLSSVVQSNITVLIWAGDADSVCDWFGGFASVNAVEYSGSAEFSSKAVANYTLGGVAKGTYKSVGNLSWLRVFASGHEIPAFQPELALQVFKQTLQKKPISGT</sequence>
<dbReference type="Proteomes" id="UP000462212">
    <property type="component" value="Unassembled WGS sequence"/>
</dbReference>
<dbReference type="EMBL" id="QGMJ01000471">
    <property type="protein sequence ID" value="TVY35985.1"/>
    <property type="molecule type" value="Genomic_DNA"/>
</dbReference>
<keyword evidence="2 7" id="KW-0121">Carboxypeptidase</keyword>
<evidence type="ECO:0000313" key="7">
    <source>
        <dbReference type="EMBL" id="TVY35985.1"/>
    </source>
</evidence>
<evidence type="ECO:0000256" key="4">
    <source>
        <dbReference type="ARBA" id="ARBA00022801"/>
    </source>
</evidence>
<keyword evidence="5" id="KW-0325">Glycoprotein</keyword>
<feature type="signal peptide" evidence="6">
    <location>
        <begin position="1"/>
        <end position="23"/>
    </location>
</feature>
<protein>
    <submittedName>
        <fullName evidence="7">Carboxypeptidase S1</fullName>
    </submittedName>
</protein>
<keyword evidence="6" id="KW-0732">Signal</keyword>
<evidence type="ECO:0000256" key="3">
    <source>
        <dbReference type="ARBA" id="ARBA00022670"/>
    </source>
</evidence>
<accession>A0A8H8RI85</accession>
<dbReference type="SUPFAM" id="SSF53474">
    <property type="entry name" value="alpha/beta-Hydrolases"/>
    <property type="match status" value="1"/>
</dbReference>
<evidence type="ECO:0000313" key="8">
    <source>
        <dbReference type="Proteomes" id="UP000462212"/>
    </source>
</evidence>
<keyword evidence="4" id="KW-0378">Hydrolase</keyword>
<proteinExistence type="inferred from homology"/>
<evidence type="ECO:0000256" key="2">
    <source>
        <dbReference type="ARBA" id="ARBA00022645"/>
    </source>
</evidence>
<keyword evidence="3" id="KW-0645">Protease</keyword>
<organism evidence="7 8">
    <name type="scientific">Lachnellula subtilissima</name>
    <dbReference type="NCBI Taxonomy" id="602034"/>
    <lineage>
        <taxon>Eukaryota</taxon>
        <taxon>Fungi</taxon>
        <taxon>Dikarya</taxon>
        <taxon>Ascomycota</taxon>
        <taxon>Pezizomycotina</taxon>
        <taxon>Leotiomycetes</taxon>
        <taxon>Helotiales</taxon>
        <taxon>Lachnaceae</taxon>
        <taxon>Lachnellula</taxon>
    </lineage>
</organism>
<comment type="similarity">
    <text evidence="1">Belongs to the peptidase S10 family.</text>
</comment>
<comment type="caution">
    <text evidence="7">The sequence shown here is derived from an EMBL/GenBank/DDBJ whole genome shotgun (WGS) entry which is preliminary data.</text>
</comment>
<keyword evidence="8" id="KW-1185">Reference proteome</keyword>
<evidence type="ECO:0000256" key="6">
    <source>
        <dbReference type="SAM" id="SignalP"/>
    </source>
</evidence>
<dbReference type="PRINTS" id="PR00724">
    <property type="entry name" value="CRBOXYPTASEC"/>
</dbReference>
<dbReference type="InterPro" id="IPR001563">
    <property type="entry name" value="Peptidase_S10"/>
</dbReference>
<evidence type="ECO:0000256" key="1">
    <source>
        <dbReference type="ARBA" id="ARBA00009431"/>
    </source>
</evidence>
<dbReference type="PANTHER" id="PTHR11802:SF453">
    <property type="entry name" value="S1, PUTATIVE-RELATED"/>
    <property type="match status" value="1"/>
</dbReference>
<name>A0A8H8RI85_9HELO</name>
<dbReference type="AlphaFoldDB" id="A0A8H8RI85"/>
<dbReference type="Pfam" id="PF00450">
    <property type="entry name" value="Peptidase_S10"/>
    <property type="match status" value="1"/>
</dbReference>
<dbReference type="GO" id="GO:0006508">
    <property type="term" value="P:proteolysis"/>
    <property type="evidence" value="ECO:0007669"/>
    <property type="project" value="UniProtKB-KW"/>
</dbReference>
<feature type="chain" id="PRO_5034790122" evidence="6">
    <location>
        <begin position="24"/>
        <end position="469"/>
    </location>
</feature>
<dbReference type="PANTHER" id="PTHR11802">
    <property type="entry name" value="SERINE PROTEASE FAMILY S10 SERINE CARBOXYPEPTIDASE"/>
    <property type="match status" value="1"/>
</dbReference>
<reference evidence="7 8" key="1">
    <citation type="submission" date="2018-05" db="EMBL/GenBank/DDBJ databases">
        <title>Genome sequencing and assembly of the regulated plant pathogen Lachnellula willkommii and related sister species for the development of diagnostic species identification markers.</title>
        <authorList>
            <person name="Giroux E."/>
            <person name="Bilodeau G."/>
        </authorList>
    </citation>
    <scope>NUCLEOTIDE SEQUENCE [LARGE SCALE GENOMIC DNA]</scope>
    <source>
        <strain evidence="7 8">CBS 197.66</strain>
    </source>
</reference>
<dbReference type="GO" id="GO:0000324">
    <property type="term" value="C:fungal-type vacuole"/>
    <property type="evidence" value="ECO:0007669"/>
    <property type="project" value="TreeGrafter"/>
</dbReference>
<dbReference type="GO" id="GO:0004185">
    <property type="term" value="F:serine-type carboxypeptidase activity"/>
    <property type="evidence" value="ECO:0007669"/>
    <property type="project" value="InterPro"/>
</dbReference>
<dbReference type="OrthoDB" id="443318at2759"/>